<feature type="domain" description="MRH" evidence="21">
    <location>
        <begin position="24"/>
        <end position="276"/>
    </location>
</feature>
<comment type="caution">
    <text evidence="22">The sequence shown here is derived from an EMBL/GenBank/DDBJ whole genome shotgun (WGS) entry which is preliminary data.</text>
</comment>
<dbReference type="OrthoDB" id="29460at2759"/>
<evidence type="ECO:0000256" key="18">
    <source>
        <dbReference type="SAM" id="MobiDB-lite"/>
    </source>
</evidence>
<keyword evidence="16" id="KW-1015">Disulfide bond</keyword>
<dbReference type="EMBL" id="PXOA01000012">
    <property type="protein sequence ID" value="RFU82020.1"/>
    <property type="molecule type" value="Genomic_DNA"/>
</dbReference>
<keyword evidence="11 19" id="KW-1133">Transmembrane helix</keyword>
<keyword evidence="12" id="KW-0072">Autophagy</keyword>
<dbReference type="Proteomes" id="UP000266272">
    <property type="component" value="Unassembled WGS sequence"/>
</dbReference>
<keyword evidence="7" id="KW-0813">Transport</keyword>
<reference evidence="22 23" key="1">
    <citation type="journal article" date="2018" name="PLoS Pathog.">
        <title>Evolution of structural diversity of trichothecenes, a family of toxins produced by plant pathogenic and entomopathogenic fungi.</title>
        <authorList>
            <person name="Proctor R.H."/>
            <person name="McCormick S.P."/>
            <person name="Kim H.S."/>
            <person name="Cardoza R.E."/>
            <person name="Stanley A.M."/>
            <person name="Lindo L."/>
            <person name="Kelly A."/>
            <person name="Brown D.W."/>
            <person name="Lee T."/>
            <person name="Vaughan M.M."/>
            <person name="Alexander N.J."/>
            <person name="Busman M."/>
            <person name="Gutierrez S."/>
        </authorList>
    </citation>
    <scope>NUCLEOTIDE SEQUENCE [LARGE SCALE GENOMIC DNA]</scope>
    <source>
        <strain evidence="22 23">IBT 40837</strain>
    </source>
</reference>
<keyword evidence="9 20" id="KW-0732">Signal</keyword>
<dbReference type="GO" id="GO:0030659">
    <property type="term" value="C:cytoplasmic vesicle membrane"/>
    <property type="evidence" value="ECO:0007669"/>
    <property type="project" value="UniProtKB-SubCell"/>
</dbReference>
<sequence>MHPPRSSALLLSFLLAPLHAASMLSCDKIRVDGHNFDLSPLGGPHSVVTSRFESSTDAHQNTTYTVDICQPLKKSGKAKSKEECPNGTRVCAITRFLKGDQDSVTKVVAIAGGLENAGGSQFEYEATRLKNSDSNSDSQKEGLRLVLKGGKHPLSGPVSERRDQKAVIEFLCDPEKTGTEGEWASEDEYEKAPSTRRRAEDDKGDKKEKDDKGDKKEKDDKSGDGGDGKDDDGKHDSSVEHQLKNDNAALVWEDYAKEKDFDVLRLTWYTKYACEKRDGGKDDDHEPADSSASWGFFTWFVIIVFLGIAAYLIFGSWLNYNRYGARGWDLLPHGDTLRDIPYLLKDWTRRVLNTVQGAGSRGGYSAV</sequence>
<evidence type="ECO:0000256" key="17">
    <source>
        <dbReference type="ARBA" id="ARBA00023329"/>
    </source>
</evidence>
<keyword evidence="8 19" id="KW-0812">Transmembrane</keyword>
<dbReference type="GO" id="GO:0031966">
    <property type="term" value="C:mitochondrial membrane"/>
    <property type="evidence" value="ECO:0007669"/>
    <property type="project" value="UniProtKB-SubCell"/>
</dbReference>
<organism evidence="22 23">
    <name type="scientific">Trichoderma arundinaceum</name>
    <dbReference type="NCBI Taxonomy" id="490622"/>
    <lineage>
        <taxon>Eukaryota</taxon>
        <taxon>Fungi</taxon>
        <taxon>Dikarya</taxon>
        <taxon>Ascomycota</taxon>
        <taxon>Pezizomycotina</taxon>
        <taxon>Sordariomycetes</taxon>
        <taxon>Hypocreomycetidae</taxon>
        <taxon>Hypocreales</taxon>
        <taxon>Hypocreaceae</taxon>
        <taxon>Trichoderma</taxon>
    </lineage>
</organism>
<dbReference type="STRING" id="490622.A0A395P0Y8"/>
<dbReference type="AlphaFoldDB" id="A0A395P0Y8"/>
<dbReference type="Pfam" id="PF09451">
    <property type="entry name" value="ATG27"/>
    <property type="match status" value="1"/>
</dbReference>
<gene>
    <name evidence="22" type="ORF">TARUN_202</name>
</gene>
<evidence type="ECO:0000256" key="20">
    <source>
        <dbReference type="SAM" id="SignalP"/>
    </source>
</evidence>
<evidence type="ECO:0000256" key="3">
    <source>
        <dbReference type="ARBA" id="ARBA00004472"/>
    </source>
</evidence>
<dbReference type="PROSITE" id="PS51914">
    <property type="entry name" value="MRH"/>
    <property type="match status" value="1"/>
</dbReference>
<keyword evidence="17" id="KW-0968">Cytoplasmic vesicle</keyword>
<dbReference type="Gene3D" id="2.70.130.10">
    <property type="entry name" value="Mannose-6-phosphate receptor binding domain"/>
    <property type="match status" value="1"/>
</dbReference>
<evidence type="ECO:0000256" key="8">
    <source>
        <dbReference type="ARBA" id="ARBA00022692"/>
    </source>
</evidence>
<keyword evidence="14" id="KW-0496">Mitochondrion</keyword>
<dbReference type="GO" id="GO:0034045">
    <property type="term" value="C:phagophore assembly site membrane"/>
    <property type="evidence" value="ECO:0007669"/>
    <property type="project" value="UniProtKB-SubCell"/>
</dbReference>
<evidence type="ECO:0000256" key="5">
    <source>
        <dbReference type="ARBA" id="ARBA00005363"/>
    </source>
</evidence>
<keyword evidence="13" id="KW-0333">Golgi apparatus</keyword>
<evidence type="ECO:0000256" key="14">
    <source>
        <dbReference type="ARBA" id="ARBA00023128"/>
    </source>
</evidence>
<evidence type="ECO:0000256" key="13">
    <source>
        <dbReference type="ARBA" id="ARBA00023034"/>
    </source>
</evidence>
<accession>A0A395P0Y8</accession>
<dbReference type="PROSITE" id="PS51257">
    <property type="entry name" value="PROKAR_LIPOPROTEIN"/>
    <property type="match status" value="1"/>
</dbReference>
<feature type="chain" id="PRO_5017249575" description="Autophagy-related protein 27" evidence="20">
    <location>
        <begin position="21"/>
        <end position="367"/>
    </location>
</feature>
<comment type="subcellular location">
    <subcellularLocation>
        <location evidence="2">Cytoplasmic vesicle membrane</location>
        <topology evidence="2">Single-pass type I membrane protein</topology>
    </subcellularLocation>
    <subcellularLocation>
        <location evidence="4">Golgi apparatus membrane</location>
        <topology evidence="4">Single-pass type I membrane protein</topology>
    </subcellularLocation>
    <subcellularLocation>
        <location evidence="1">Mitochondrion membrane</location>
        <topology evidence="1">Single-pass membrane protein</topology>
    </subcellularLocation>
    <subcellularLocation>
        <location evidence="3">Preautophagosomal structure membrane</location>
        <topology evidence="3">Single-pass type I membrane protein</topology>
    </subcellularLocation>
</comment>
<dbReference type="InterPro" id="IPR044865">
    <property type="entry name" value="MRH_dom"/>
</dbReference>
<dbReference type="SUPFAM" id="SSF50911">
    <property type="entry name" value="Mannose 6-phosphate receptor domain"/>
    <property type="match status" value="1"/>
</dbReference>
<evidence type="ECO:0000313" key="23">
    <source>
        <dbReference type="Proteomes" id="UP000266272"/>
    </source>
</evidence>
<keyword evidence="15 19" id="KW-0472">Membrane</keyword>
<feature type="signal peptide" evidence="20">
    <location>
        <begin position="1"/>
        <end position="20"/>
    </location>
</feature>
<name>A0A395P0Y8_TRIAR</name>
<dbReference type="InterPro" id="IPR009011">
    <property type="entry name" value="Man6P_isomerase_rcpt-bd_dom_sf"/>
</dbReference>
<evidence type="ECO:0000256" key="9">
    <source>
        <dbReference type="ARBA" id="ARBA00022729"/>
    </source>
</evidence>
<dbReference type="GO" id="GO:0000139">
    <property type="term" value="C:Golgi membrane"/>
    <property type="evidence" value="ECO:0007669"/>
    <property type="project" value="UniProtKB-SubCell"/>
</dbReference>
<evidence type="ECO:0000256" key="10">
    <source>
        <dbReference type="ARBA" id="ARBA00022927"/>
    </source>
</evidence>
<dbReference type="PANTHER" id="PTHR15071:SF13">
    <property type="entry name" value="AUTOPHAGY-RELATED PROTEIN 27"/>
    <property type="match status" value="1"/>
</dbReference>
<keyword evidence="23" id="KW-1185">Reference proteome</keyword>
<dbReference type="PANTHER" id="PTHR15071">
    <property type="entry name" value="MANNOSE-6-PHOSPHATE RECEPTOR FAMILY MEMBER"/>
    <property type="match status" value="1"/>
</dbReference>
<dbReference type="GO" id="GO:0015031">
    <property type="term" value="P:protein transport"/>
    <property type="evidence" value="ECO:0007669"/>
    <property type="project" value="UniProtKB-KW"/>
</dbReference>
<evidence type="ECO:0000256" key="15">
    <source>
        <dbReference type="ARBA" id="ARBA00023136"/>
    </source>
</evidence>
<evidence type="ECO:0000256" key="2">
    <source>
        <dbReference type="ARBA" id="ARBA00004358"/>
    </source>
</evidence>
<proteinExistence type="inferred from homology"/>
<feature type="transmembrane region" description="Helical" evidence="19">
    <location>
        <begin position="294"/>
        <end position="314"/>
    </location>
</feature>
<protein>
    <recommendedName>
        <fullName evidence="6">Autophagy-related protein 27</fullName>
    </recommendedName>
</protein>
<evidence type="ECO:0000256" key="16">
    <source>
        <dbReference type="ARBA" id="ARBA00023157"/>
    </source>
</evidence>
<feature type="region of interest" description="Disordered" evidence="18">
    <location>
        <begin position="177"/>
        <end position="240"/>
    </location>
</feature>
<evidence type="ECO:0000256" key="12">
    <source>
        <dbReference type="ARBA" id="ARBA00023006"/>
    </source>
</evidence>
<keyword evidence="10" id="KW-0653">Protein transport</keyword>
<feature type="compositionally biased region" description="Basic and acidic residues" evidence="18">
    <location>
        <begin position="190"/>
        <end position="240"/>
    </location>
</feature>
<evidence type="ECO:0000259" key="21">
    <source>
        <dbReference type="PROSITE" id="PS51914"/>
    </source>
</evidence>
<evidence type="ECO:0000256" key="6">
    <source>
        <dbReference type="ARBA" id="ARBA00013776"/>
    </source>
</evidence>
<evidence type="ECO:0000256" key="7">
    <source>
        <dbReference type="ARBA" id="ARBA00022448"/>
    </source>
</evidence>
<comment type="similarity">
    <text evidence="5">Belongs to the ATG27 family.</text>
</comment>
<evidence type="ECO:0000313" key="22">
    <source>
        <dbReference type="EMBL" id="RFU82020.1"/>
    </source>
</evidence>
<evidence type="ECO:0000256" key="11">
    <source>
        <dbReference type="ARBA" id="ARBA00022989"/>
    </source>
</evidence>
<evidence type="ECO:0000256" key="1">
    <source>
        <dbReference type="ARBA" id="ARBA00004304"/>
    </source>
</evidence>
<dbReference type="InterPro" id="IPR018939">
    <property type="entry name" value="Autophagy-rel_prot_27"/>
</dbReference>
<evidence type="ECO:0000256" key="19">
    <source>
        <dbReference type="SAM" id="Phobius"/>
    </source>
</evidence>
<dbReference type="GO" id="GO:0006914">
    <property type="term" value="P:autophagy"/>
    <property type="evidence" value="ECO:0007669"/>
    <property type="project" value="UniProtKB-KW"/>
</dbReference>
<evidence type="ECO:0000256" key="4">
    <source>
        <dbReference type="ARBA" id="ARBA00004614"/>
    </source>
</evidence>